<dbReference type="RefSeq" id="WP_091321617.1">
    <property type="nucleotide sequence ID" value="NZ_FOSW01000002.1"/>
</dbReference>
<dbReference type="InParanoid" id="A0A1I4AQ30"/>
<keyword evidence="1" id="KW-0732">Signal</keyword>
<name>A0A1I4AQ30_9ACTN</name>
<evidence type="ECO:0000256" key="1">
    <source>
        <dbReference type="SAM" id="SignalP"/>
    </source>
</evidence>
<keyword evidence="3" id="KW-1185">Reference proteome</keyword>
<dbReference type="Proteomes" id="UP000199152">
    <property type="component" value="Unassembled WGS sequence"/>
</dbReference>
<organism evidence="2 3">
    <name type="scientific">Geodermatophilus ruber</name>
    <dbReference type="NCBI Taxonomy" id="504800"/>
    <lineage>
        <taxon>Bacteria</taxon>
        <taxon>Bacillati</taxon>
        <taxon>Actinomycetota</taxon>
        <taxon>Actinomycetes</taxon>
        <taxon>Geodermatophilales</taxon>
        <taxon>Geodermatophilaceae</taxon>
        <taxon>Geodermatophilus</taxon>
    </lineage>
</organism>
<feature type="signal peptide" evidence="1">
    <location>
        <begin position="1"/>
        <end position="30"/>
    </location>
</feature>
<dbReference type="EMBL" id="FOSW01000002">
    <property type="protein sequence ID" value="SFK58595.1"/>
    <property type="molecule type" value="Genomic_DNA"/>
</dbReference>
<sequence length="341" mass="36818">MSSAFTRPRRVLVATTVALGTLAVPAAAQAAPDTSPFTFAVIGDIPYGSAEITAFPANIAQINADPSVQFVTHLGDIKNGSSECSDEYFANVRADFDHFQDPLVYSVGDNEWTDCHRANNGGYNPLERLAAVRDVFFDRPGHTPGQNGVGVQSQADRGVPENVSYTRAGVRFVAMDVVGSNNGLAPWTGHSTTTPEQVAEEQARMAATIDLVDQTFDRAQHGQAVVLMLQADMFDPTVGNPQFSDYSAFQPLVQTIASRAAAHDGPVYLVNGDSHVYNEDHPLASGSDWLSFYGVTTPASNLTRITVDGSDNAHDYLRVRVNQNQHGDQTLTWERVPFTTG</sequence>
<gene>
    <name evidence="2" type="ORF">SAMN04488085_102344</name>
</gene>
<dbReference type="STRING" id="504800.SAMN04488085_102344"/>
<dbReference type="InterPro" id="IPR029052">
    <property type="entry name" value="Metallo-depent_PP-like"/>
</dbReference>
<protein>
    <recommendedName>
        <fullName evidence="4">Calcineurin-like phosphoesterase</fullName>
    </recommendedName>
</protein>
<evidence type="ECO:0000313" key="2">
    <source>
        <dbReference type="EMBL" id="SFK58595.1"/>
    </source>
</evidence>
<evidence type="ECO:0000313" key="3">
    <source>
        <dbReference type="Proteomes" id="UP000199152"/>
    </source>
</evidence>
<evidence type="ECO:0008006" key="4">
    <source>
        <dbReference type="Google" id="ProtNLM"/>
    </source>
</evidence>
<proteinExistence type="predicted"/>
<dbReference type="AlphaFoldDB" id="A0A1I4AQ30"/>
<reference evidence="2 3" key="1">
    <citation type="submission" date="2016-10" db="EMBL/GenBank/DDBJ databases">
        <authorList>
            <person name="de Groot N.N."/>
        </authorList>
    </citation>
    <scope>NUCLEOTIDE SEQUENCE [LARGE SCALE GENOMIC DNA]</scope>
    <source>
        <strain evidence="2 3">DSM 45317</strain>
    </source>
</reference>
<dbReference type="OrthoDB" id="58809at2"/>
<accession>A0A1I4AQ30</accession>
<dbReference type="SUPFAM" id="SSF56300">
    <property type="entry name" value="Metallo-dependent phosphatases"/>
    <property type="match status" value="1"/>
</dbReference>
<feature type="chain" id="PRO_5011641653" description="Calcineurin-like phosphoesterase" evidence="1">
    <location>
        <begin position="31"/>
        <end position="341"/>
    </location>
</feature>